<dbReference type="AlphaFoldDB" id="A0A840AK16"/>
<keyword evidence="3" id="KW-0274">FAD</keyword>
<dbReference type="PANTHER" id="PTHR48467">
    <property type="entry name" value="GLUTAMATE SYNTHASE 1 [NADH], CHLOROPLASTIC-LIKE"/>
    <property type="match status" value="1"/>
</dbReference>
<reference evidence="7 8" key="1">
    <citation type="submission" date="2020-08" db="EMBL/GenBank/DDBJ databases">
        <title>Genomic Encyclopedia of Type Strains, Phase IV (KMG-IV): sequencing the most valuable type-strain genomes for metagenomic binning, comparative biology and taxonomic classification.</title>
        <authorList>
            <person name="Goeker M."/>
        </authorList>
    </citation>
    <scope>NUCLEOTIDE SEQUENCE [LARGE SCALE GENOMIC DNA]</scope>
    <source>
        <strain evidence="7 8">DSM 25966</strain>
    </source>
</reference>
<dbReference type="PRINTS" id="PR00419">
    <property type="entry name" value="ADXRDTASE"/>
</dbReference>
<dbReference type="InterPro" id="IPR055275">
    <property type="entry name" value="Ferredox_Rdtase"/>
</dbReference>
<dbReference type="Proteomes" id="UP000553963">
    <property type="component" value="Unassembled WGS sequence"/>
</dbReference>
<keyword evidence="5 7" id="KW-0560">Oxidoreductase</keyword>
<comment type="caution">
    <text evidence="7">The sequence shown here is derived from an EMBL/GenBank/DDBJ whole genome shotgun (WGS) entry which is preliminary data.</text>
</comment>
<dbReference type="SUPFAM" id="SSF51971">
    <property type="entry name" value="Nucleotide-binding domain"/>
    <property type="match status" value="1"/>
</dbReference>
<evidence type="ECO:0000313" key="8">
    <source>
        <dbReference type="Proteomes" id="UP000553963"/>
    </source>
</evidence>
<sequence length="431" mass="46763">MAEATREDYEERSAAVDPVGGSLTSTLSIVIVGAGPAGCYAAQALRKKLPFAKITVVDRLPTPFGLLRYGVAADHQGTKAVQQQFERLFHSTNVAFIGGLELGRDFHLDQLTEIFDIVVLATGTPQDRHLGVEGDTLEGILGAGRLTRALNSHPEAFADPPVVSPHVAIVGAGNVAIDLLRLLSKGTDEWHGSDMDDAVLGHILPKPVMEIHLIARSSAVQARWDAAMLRELGSLQRPEFRLLTGDVEAGQSLAVDALRTLLVERDGPTDLAINLHMECDVERVLGEKRVEGLRIRSRSGETKDIAVGTVVTAIGFEPQPRSALPSRVYLTGWLKTGPQGTIPLQRTLAKQLASEITRDLREGLIASPRPGRSALPSGRTTDFAGWRRIDRFERARAAEKRVRRKLADIELIHTVAEAATGSHLLANDYLK</sequence>
<dbReference type="Pfam" id="PF07992">
    <property type="entry name" value="Pyr_redox_2"/>
    <property type="match status" value="1"/>
</dbReference>
<evidence type="ECO:0000256" key="2">
    <source>
        <dbReference type="ARBA" id="ARBA00022630"/>
    </source>
</evidence>
<comment type="cofactor">
    <cofactor evidence="1">
        <name>FAD</name>
        <dbReference type="ChEBI" id="CHEBI:57692"/>
    </cofactor>
</comment>
<keyword evidence="8" id="KW-1185">Reference proteome</keyword>
<dbReference type="Gene3D" id="3.40.50.720">
    <property type="entry name" value="NAD(P)-binding Rossmann-like Domain"/>
    <property type="match status" value="2"/>
</dbReference>
<evidence type="ECO:0000256" key="4">
    <source>
        <dbReference type="ARBA" id="ARBA00022857"/>
    </source>
</evidence>
<organism evidence="7 8">
    <name type="scientific">Kaistia hirudinis</name>
    <dbReference type="NCBI Taxonomy" id="1293440"/>
    <lineage>
        <taxon>Bacteria</taxon>
        <taxon>Pseudomonadati</taxon>
        <taxon>Pseudomonadota</taxon>
        <taxon>Alphaproteobacteria</taxon>
        <taxon>Hyphomicrobiales</taxon>
        <taxon>Kaistiaceae</taxon>
        <taxon>Kaistia</taxon>
    </lineage>
</organism>
<evidence type="ECO:0000256" key="5">
    <source>
        <dbReference type="ARBA" id="ARBA00023002"/>
    </source>
</evidence>
<dbReference type="GO" id="GO:0004324">
    <property type="term" value="F:ferredoxin-NADP+ reductase activity"/>
    <property type="evidence" value="ECO:0007669"/>
    <property type="project" value="UniProtKB-EC"/>
</dbReference>
<evidence type="ECO:0000259" key="6">
    <source>
        <dbReference type="Pfam" id="PF07992"/>
    </source>
</evidence>
<feature type="domain" description="FAD/NAD(P)-binding" evidence="6">
    <location>
        <begin position="28"/>
        <end position="185"/>
    </location>
</feature>
<evidence type="ECO:0000256" key="3">
    <source>
        <dbReference type="ARBA" id="ARBA00022827"/>
    </source>
</evidence>
<dbReference type="RefSeq" id="WP_183396952.1">
    <property type="nucleotide sequence ID" value="NZ_JACIDS010000001.1"/>
</dbReference>
<proteinExistence type="predicted"/>
<dbReference type="EC" id="1.18.1.2" evidence="7"/>
<gene>
    <name evidence="7" type="ORF">GGR25_000300</name>
</gene>
<evidence type="ECO:0000313" key="7">
    <source>
        <dbReference type="EMBL" id="MBB3929281.1"/>
    </source>
</evidence>
<dbReference type="EMBL" id="JACIDS010000001">
    <property type="protein sequence ID" value="MBB3929281.1"/>
    <property type="molecule type" value="Genomic_DNA"/>
</dbReference>
<keyword evidence="2" id="KW-0285">Flavoprotein</keyword>
<dbReference type="InterPro" id="IPR023753">
    <property type="entry name" value="FAD/NAD-binding_dom"/>
</dbReference>
<accession>A0A840AK16</accession>
<dbReference type="PANTHER" id="PTHR48467:SF1">
    <property type="entry name" value="GLUTAMATE SYNTHASE 1 [NADH], CHLOROPLASTIC-LIKE"/>
    <property type="match status" value="1"/>
</dbReference>
<name>A0A840AK16_9HYPH</name>
<evidence type="ECO:0000256" key="1">
    <source>
        <dbReference type="ARBA" id="ARBA00001974"/>
    </source>
</evidence>
<keyword evidence="4" id="KW-0521">NADP</keyword>
<protein>
    <submittedName>
        <fullName evidence="7">Ferredoxin--NADP+ reductase</fullName>
        <ecNumber evidence="7">1.18.1.2</ecNumber>
    </submittedName>
</protein>